<dbReference type="EMBL" id="BK015047">
    <property type="protein sequence ID" value="DAD88775.1"/>
    <property type="molecule type" value="Genomic_DNA"/>
</dbReference>
<reference evidence="1" key="1">
    <citation type="journal article" date="2021" name="Proc. Natl. Acad. Sci. U.S.A.">
        <title>A Catalog of Tens of Thousands of Viruses from Human Metagenomes Reveals Hidden Associations with Chronic Diseases.</title>
        <authorList>
            <person name="Tisza M.J."/>
            <person name="Buck C.B."/>
        </authorList>
    </citation>
    <scope>NUCLEOTIDE SEQUENCE</scope>
    <source>
        <strain evidence="1">CtZSu31</strain>
    </source>
</reference>
<organism evidence="1">
    <name type="scientific">Myoviridae sp. ctZSu31</name>
    <dbReference type="NCBI Taxonomy" id="2826665"/>
    <lineage>
        <taxon>Viruses</taxon>
        <taxon>Duplodnaviria</taxon>
        <taxon>Heunggongvirae</taxon>
        <taxon>Uroviricota</taxon>
        <taxon>Caudoviricetes</taxon>
    </lineage>
</organism>
<evidence type="ECO:0000313" key="1">
    <source>
        <dbReference type="EMBL" id="DAD88775.1"/>
    </source>
</evidence>
<name>A0A8S5N359_9CAUD</name>
<accession>A0A8S5N359</accession>
<proteinExistence type="predicted"/>
<sequence>MERTLYLCFACAADMTQGYDLEELPGQLKNARCEKCARKAWGATYRIRAKNNRGTTD</sequence>
<protein>
    <submittedName>
        <fullName evidence="1">Uncharacterized protein</fullName>
    </submittedName>
</protein>